<organism evidence="1 2">
    <name type="scientific">Ostreobium quekettii</name>
    <dbReference type="NCBI Taxonomy" id="121088"/>
    <lineage>
        <taxon>Eukaryota</taxon>
        <taxon>Viridiplantae</taxon>
        <taxon>Chlorophyta</taxon>
        <taxon>core chlorophytes</taxon>
        <taxon>Ulvophyceae</taxon>
        <taxon>TCBD clade</taxon>
        <taxon>Bryopsidales</taxon>
        <taxon>Ostreobineae</taxon>
        <taxon>Ostreobiaceae</taxon>
        <taxon>Ostreobium</taxon>
    </lineage>
</organism>
<evidence type="ECO:0000313" key="1">
    <source>
        <dbReference type="EMBL" id="CAD7700681.1"/>
    </source>
</evidence>
<reference evidence="1" key="1">
    <citation type="submission" date="2020-12" db="EMBL/GenBank/DDBJ databases">
        <authorList>
            <person name="Iha C."/>
        </authorList>
    </citation>
    <scope>NUCLEOTIDE SEQUENCE</scope>
</reference>
<name>A0A8S1IZT1_9CHLO</name>
<sequence>MPNETVVECMHAHHPLQGAQVPRCLVKRQLTQQISASSSMQPFCLAMEIVDKENALQVAPAASLGDLPWEGNTCMVSQDDDTIVHVCLLAYLPPYVSSH</sequence>
<dbReference type="AlphaFoldDB" id="A0A8S1IZT1"/>
<dbReference type="Proteomes" id="UP000708148">
    <property type="component" value="Unassembled WGS sequence"/>
</dbReference>
<proteinExistence type="predicted"/>
<protein>
    <submittedName>
        <fullName evidence="1">Uncharacterized protein</fullName>
    </submittedName>
</protein>
<dbReference type="EMBL" id="CAJHUC010001319">
    <property type="protein sequence ID" value="CAD7700681.1"/>
    <property type="molecule type" value="Genomic_DNA"/>
</dbReference>
<evidence type="ECO:0000313" key="2">
    <source>
        <dbReference type="Proteomes" id="UP000708148"/>
    </source>
</evidence>
<comment type="caution">
    <text evidence="1">The sequence shown here is derived from an EMBL/GenBank/DDBJ whole genome shotgun (WGS) entry which is preliminary data.</text>
</comment>
<accession>A0A8S1IZT1</accession>
<keyword evidence="2" id="KW-1185">Reference proteome</keyword>
<gene>
    <name evidence="1" type="ORF">OSTQU699_LOCUS6040</name>
</gene>